<dbReference type="GO" id="GO:0000155">
    <property type="term" value="F:phosphorelay sensor kinase activity"/>
    <property type="evidence" value="ECO:0007669"/>
    <property type="project" value="InterPro"/>
</dbReference>
<evidence type="ECO:0000256" key="7">
    <source>
        <dbReference type="ARBA" id="ARBA00022840"/>
    </source>
</evidence>
<dbReference type="InterPro" id="IPR050482">
    <property type="entry name" value="Sensor_HK_TwoCompSys"/>
</dbReference>
<keyword evidence="7" id="KW-0067">ATP-binding</keyword>
<feature type="transmembrane region" description="Helical" evidence="9">
    <location>
        <begin position="40"/>
        <end position="57"/>
    </location>
</feature>
<feature type="transmembrane region" description="Helical" evidence="9">
    <location>
        <begin position="112"/>
        <end position="131"/>
    </location>
</feature>
<dbReference type="STRING" id="443218.AS9A_0127"/>
<keyword evidence="5" id="KW-0547">Nucleotide-binding</keyword>
<sequence>MGLASRVRANLTVWIDASLAVVSVILFVVAWSTLQLTHDVSLATQPVVAAVTAAPLLAARRKPVLGFGAAAGWAVIVSMQIETLPGWHFPWQVVHVIVLMLLAGAVALQCRIWVSVVVWAVTVAVFDLTAGADGLPLGVTALMVVAVLLRSLVLSRLQLSDQERLRDEERERRIILEERARIARELHDVVAHQMSLVVVQAETAPFRLKNVPGEVRDEFTSIAGTARDALLEVRGLLGVLRAEDAVVQRAPQPGAQQLPELLASTKRAGVPLNWSFSGEAPEDLSTLTGMSLYRIVQEALANASRHAPRTPVRVQISYTDVAVEAVITNKLLQPLSGVPGNGIAGMNERAVSAGGTLHAGPTPKGGFEVRAELPITVVRPRPA</sequence>
<dbReference type="InterPro" id="IPR011712">
    <property type="entry name" value="Sig_transdc_His_kin_sub3_dim/P"/>
</dbReference>
<dbReference type="EC" id="2.7.13.3" evidence="2"/>
<dbReference type="InterPro" id="IPR036890">
    <property type="entry name" value="HATPase_C_sf"/>
</dbReference>
<accession>F6EED5</accession>
<evidence type="ECO:0000256" key="4">
    <source>
        <dbReference type="ARBA" id="ARBA00022679"/>
    </source>
</evidence>
<feature type="domain" description="Signal transduction histidine kinase subgroup 3 dimerisation and phosphoacceptor" evidence="10">
    <location>
        <begin position="178"/>
        <end position="243"/>
    </location>
</feature>
<dbReference type="Pfam" id="PF07730">
    <property type="entry name" value="HisKA_3"/>
    <property type="match status" value="1"/>
</dbReference>
<evidence type="ECO:0000256" key="2">
    <source>
        <dbReference type="ARBA" id="ARBA00012438"/>
    </source>
</evidence>
<evidence type="ECO:0000313" key="12">
    <source>
        <dbReference type="Proteomes" id="UP000009235"/>
    </source>
</evidence>
<keyword evidence="6 11" id="KW-0418">Kinase</keyword>
<gene>
    <name evidence="11" type="ordered locus">AS9A_0127</name>
</gene>
<keyword evidence="8" id="KW-0902">Two-component regulatory system</keyword>
<evidence type="ECO:0000259" key="10">
    <source>
        <dbReference type="Pfam" id="PF07730"/>
    </source>
</evidence>
<evidence type="ECO:0000313" key="11">
    <source>
        <dbReference type="EMBL" id="AEF38587.1"/>
    </source>
</evidence>
<feature type="transmembrane region" description="Helical" evidence="9">
    <location>
        <begin position="137"/>
        <end position="157"/>
    </location>
</feature>
<name>F6EED5_HOYSD</name>
<evidence type="ECO:0000256" key="3">
    <source>
        <dbReference type="ARBA" id="ARBA00022553"/>
    </source>
</evidence>
<feature type="transmembrane region" description="Helical" evidence="9">
    <location>
        <begin position="12"/>
        <end position="34"/>
    </location>
</feature>
<dbReference type="CDD" id="cd16917">
    <property type="entry name" value="HATPase_UhpB-NarQ-NarX-like"/>
    <property type="match status" value="1"/>
</dbReference>
<evidence type="ECO:0000256" key="8">
    <source>
        <dbReference type="ARBA" id="ARBA00023012"/>
    </source>
</evidence>
<dbReference type="Gene3D" id="1.20.5.1930">
    <property type="match status" value="1"/>
</dbReference>
<keyword evidence="4" id="KW-0808">Transferase</keyword>
<feature type="transmembrane region" description="Helical" evidence="9">
    <location>
        <begin position="64"/>
        <end position="81"/>
    </location>
</feature>
<keyword evidence="12" id="KW-1185">Reference proteome</keyword>
<dbReference type="KEGG" id="asd:AS9A_0127"/>
<evidence type="ECO:0000256" key="9">
    <source>
        <dbReference type="SAM" id="Phobius"/>
    </source>
</evidence>
<dbReference type="SUPFAM" id="SSF55874">
    <property type="entry name" value="ATPase domain of HSP90 chaperone/DNA topoisomerase II/histidine kinase"/>
    <property type="match status" value="1"/>
</dbReference>
<evidence type="ECO:0000256" key="6">
    <source>
        <dbReference type="ARBA" id="ARBA00022777"/>
    </source>
</evidence>
<comment type="catalytic activity">
    <reaction evidence="1">
        <text>ATP + protein L-histidine = ADP + protein N-phospho-L-histidine.</text>
        <dbReference type="EC" id="2.7.13.3"/>
    </reaction>
</comment>
<keyword evidence="9" id="KW-0472">Membrane</keyword>
<dbReference type="EMBL" id="CP002786">
    <property type="protein sequence ID" value="AEF38587.1"/>
    <property type="molecule type" value="Genomic_DNA"/>
</dbReference>
<dbReference type="GO" id="GO:0005524">
    <property type="term" value="F:ATP binding"/>
    <property type="evidence" value="ECO:0007669"/>
    <property type="project" value="UniProtKB-KW"/>
</dbReference>
<evidence type="ECO:0000256" key="1">
    <source>
        <dbReference type="ARBA" id="ARBA00000085"/>
    </source>
</evidence>
<dbReference type="Proteomes" id="UP000009235">
    <property type="component" value="Chromosome"/>
</dbReference>
<dbReference type="GO" id="GO:0046983">
    <property type="term" value="F:protein dimerization activity"/>
    <property type="evidence" value="ECO:0007669"/>
    <property type="project" value="InterPro"/>
</dbReference>
<dbReference type="PANTHER" id="PTHR24421:SF10">
    <property type="entry name" value="NITRATE_NITRITE SENSOR PROTEIN NARQ"/>
    <property type="match status" value="1"/>
</dbReference>
<dbReference type="OrthoDB" id="227596at2"/>
<dbReference type="Gene3D" id="3.30.565.10">
    <property type="entry name" value="Histidine kinase-like ATPase, C-terminal domain"/>
    <property type="match status" value="1"/>
</dbReference>
<organism evidence="11 12">
    <name type="scientific">Hoyosella subflava (strain DSM 45089 / JCM 17490 / NBRC 109087 / DQS3-9A1)</name>
    <name type="common">Amycolicicoccus subflavus</name>
    <dbReference type="NCBI Taxonomy" id="443218"/>
    <lineage>
        <taxon>Bacteria</taxon>
        <taxon>Bacillati</taxon>
        <taxon>Actinomycetota</taxon>
        <taxon>Actinomycetes</taxon>
        <taxon>Mycobacteriales</taxon>
        <taxon>Hoyosellaceae</taxon>
        <taxon>Hoyosella</taxon>
    </lineage>
</organism>
<dbReference type="eggNOG" id="COG4585">
    <property type="taxonomic scope" value="Bacteria"/>
</dbReference>
<keyword evidence="9" id="KW-1133">Transmembrane helix</keyword>
<keyword evidence="3" id="KW-0597">Phosphoprotein</keyword>
<evidence type="ECO:0000256" key="5">
    <source>
        <dbReference type="ARBA" id="ARBA00022741"/>
    </source>
</evidence>
<keyword evidence="9" id="KW-0812">Transmembrane</keyword>
<reference evidence="11 12" key="1">
    <citation type="journal article" date="2011" name="J. Bacteriol.">
        <title>Complete genome sequence of Amycolicicoccus subflavus DQS3-9A1T, an actinomycete isolated from crude oil-polluted soil.</title>
        <authorList>
            <person name="Cai M."/>
            <person name="Chen W.M."/>
            <person name="Nie Y."/>
            <person name="Chi C.Q."/>
            <person name="Wang Y.N."/>
            <person name="Tang Y.Q."/>
            <person name="Li G.Y."/>
            <person name="Wu X.L."/>
        </authorList>
    </citation>
    <scope>NUCLEOTIDE SEQUENCE [LARGE SCALE GENOMIC DNA]</scope>
    <source>
        <strain evidence="12">DSM 45089 / DQS3-9A1</strain>
    </source>
</reference>
<dbReference type="GO" id="GO:0016020">
    <property type="term" value="C:membrane"/>
    <property type="evidence" value="ECO:0007669"/>
    <property type="project" value="InterPro"/>
</dbReference>
<dbReference type="HOGENOM" id="CLU_000445_20_1_11"/>
<dbReference type="PANTHER" id="PTHR24421">
    <property type="entry name" value="NITRATE/NITRITE SENSOR PROTEIN NARX-RELATED"/>
    <property type="match status" value="1"/>
</dbReference>
<proteinExistence type="predicted"/>
<feature type="transmembrane region" description="Helical" evidence="9">
    <location>
        <begin position="87"/>
        <end position="105"/>
    </location>
</feature>
<dbReference type="AlphaFoldDB" id="F6EED5"/>
<protein>
    <recommendedName>
        <fullName evidence="2">histidine kinase</fullName>
        <ecNumber evidence="2">2.7.13.3</ecNumber>
    </recommendedName>
</protein>